<dbReference type="Proteomes" id="UP001165393">
    <property type="component" value="Unassembled WGS sequence"/>
</dbReference>
<comment type="caution">
    <text evidence="1">The sequence shown here is derived from an EMBL/GenBank/DDBJ whole genome shotgun (WGS) entry which is preliminary data.</text>
</comment>
<dbReference type="RefSeq" id="WP_251262476.1">
    <property type="nucleotide sequence ID" value="NZ_JAMQGP010000008.1"/>
</dbReference>
<protein>
    <submittedName>
        <fullName evidence="1">Uncharacterized protein</fullName>
    </submittedName>
</protein>
<keyword evidence="2" id="KW-1185">Reference proteome</keyword>
<sequence>MQSSWQINIYSAHMACIRISGDCQSYQMLIPDERPYKLSKVRHQGQWHMSVPYSGNSTKSAASSQVLVS</sequence>
<organism evidence="1 2">
    <name type="scientific">Echinimonas agarilytica</name>
    <dbReference type="NCBI Taxonomy" id="1215918"/>
    <lineage>
        <taxon>Bacteria</taxon>
        <taxon>Pseudomonadati</taxon>
        <taxon>Pseudomonadota</taxon>
        <taxon>Gammaproteobacteria</taxon>
        <taxon>Alteromonadales</taxon>
        <taxon>Echinimonadaceae</taxon>
        <taxon>Echinimonas</taxon>
    </lineage>
</organism>
<accession>A0AA41W952</accession>
<reference evidence="1 2" key="1">
    <citation type="journal article" date="2013" name="Antonie Van Leeuwenhoek">
        <title>Echinimonas agarilytica gen. nov., sp. nov., a new gammaproteobacterium isolated from the sea urchin Strongylocentrotus intermedius.</title>
        <authorList>
            <person name="Nedashkovskaya O.I."/>
            <person name="Stenkova A.M."/>
            <person name="Zhukova N.V."/>
            <person name="Van Trappen S."/>
            <person name="Lee J.S."/>
            <person name="Kim S.B."/>
        </authorList>
    </citation>
    <scope>NUCLEOTIDE SEQUENCE [LARGE SCALE GENOMIC DNA]</scope>
    <source>
        <strain evidence="1 2">KMM 6351</strain>
    </source>
</reference>
<gene>
    <name evidence="1" type="ORF">NAF29_15205</name>
</gene>
<evidence type="ECO:0000313" key="1">
    <source>
        <dbReference type="EMBL" id="MCM2681001.1"/>
    </source>
</evidence>
<dbReference type="EMBL" id="JAMQGP010000008">
    <property type="protein sequence ID" value="MCM2681001.1"/>
    <property type="molecule type" value="Genomic_DNA"/>
</dbReference>
<evidence type="ECO:0000313" key="2">
    <source>
        <dbReference type="Proteomes" id="UP001165393"/>
    </source>
</evidence>
<name>A0AA41W952_9GAMM</name>
<dbReference type="AlphaFoldDB" id="A0AA41W952"/>
<proteinExistence type="predicted"/>